<dbReference type="Proteomes" id="UP001165960">
    <property type="component" value="Unassembled WGS sequence"/>
</dbReference>
<reference evidence="1" key="1">
    <citation type="submission" date="2022-04" db="EMBL/GenBank/DDBJ databases">
        <title>Genome of the entomopathogenic fungus Entomophthora muscae.</title>
        <authorList>
            <person name="Elya C."/>
            <person name="Lovett B.R."/>
            <person name="Lee E."/>
            <person name="Macias A.M."/>
            <person name="Hajek A.E."/>
            <person name="De Bivort B.L."/>
            <person name="Kasson M.T."/>
            <person name="De Fine Licht H.H."/>
            <person name="Stajich J.E."/>
        </authorList>
    </citation>
    <scope>NUCLEOTIDE SEQUENCE</scope>
    <source>
        <strain evidence="1">Berkeley</strain>
    </source>
</reference>
<comment type="caution">
    <text evidence="1">The sequence shown here is derived from an EMBL/GenBank/DDBJ whole genome shotgun (WGS) entry which is preliminary data.</text>
</comment>
<sequence length="106" mass="11530">MYGVFGLIAFVFAVASAPSEIDDRICKIYNGRSSPACTTTFNNDPESIAQYGALKKKVISICKGTDGTSLKFGDETRTFKSVLPNDLFESMILDGNEKFLSTVCIV</sequence>
<protein>
    <submittedName>
        <fullName evidence="1">Uncharacterized protein</fullName>
    </submittedName>
</protein>
<evidence type="ECO:0000313" key="1">
    <source>
        <dbReference type="EMBL" id="KAJ9057155.1"/>
    </source>
</evidence>
<dbReference type="EMBL" id="QTSX02005821">
    <property type="protein sequence ID" value="KAJ9057155.1"/>
    <property type="molecule type" value="Genomic_DNA"/>
</dbReference>
<keyword evidence="2" id="KW-1185">Reference proteome</keyword>
<gene>
    <name evidence="1" type="ORF">DSO57_1025314</name>
</gene>
<evidence type="ECO:0000313" key="2">
    <source>
        <dbReference type="Proteomes" id="UP001165960"/>
    </source>
</evidence>
<proteinExistence type="predicted"/>
<accession>A0ACC2S4B0</accession>
<organism evidence="1 2">
    <name type="scientific">Entomophthora muscae</name>
    <dbReference type="NCBI Taxonomy" id="34485"/>
    <lineage>
        <taxon>Eukaryota</taxon>
        <taxon>Fungi</taxon>
        <taxon>Fungi incertae sedis</taxon>
        <taxon>Zoopagomycota</taxon>
        <taxon>Entomophthoromycotina</taxon>
        <taxon>Entomophthoromycetes</taxon>
        <taxon>Entomophthorales</taxon>
        <taxon>Entomophthoraceae</taxon>
        <taxon>Entomophthora</taxon>
    </lineage>
</organism>
<name>A0ACC2S4B0_9FUNG</name>